<feature type="transmembrane region" description="Helical" evidence="1">
    <location>
        <begin position="118"/>
        <end position="142"/>
    </location>
</feature>
<sequence>MQKIVDSWKDSSKNLWKLVDSGMSSTSKVGFGYEIKSNDEVLSYEEEMNHIVFNYTVEDFIDKPLYSRFSKTDSFKGDHPLKNMEDRGIFNSGCSGHMTGNKDHLDDFEKCKGGSITFGVAMAFIMIRLWALLLCLTASQAIHDSKVRPRKSSTNSKAEEFLTELQNLKTQEKEAYSTGILEILLKF</sequence>
<gene>
    <name evidence="2" type="ORF">Tco_1058746</name>
</gene>
<proteinExistence type="predicted"/>
<reference evidence="2" key="2">
    <citation type="submission" date="2022-01" db="EMBL/GenBank/DDBJ databases">
        <authorList>
            <person name="Yamashiro T."/>
            <person name="Shiraishi A."/>
            <person name="Satake H."/>
            <person name="Nakayama K."/>
        </authorList>
    </citation>
    <scope>NUCLEOTIDE SEQUENCE</scope>
</reference>
<reference evidence="2" key="1">
    <citation type="journal article" date="2022" name="Int. J. Mol. Sci.">
        <title>Draft Genome of Tanacetum Coccineum: Genomic Comparison of Closely Related Tanacetum-Family Plants.</title>
        <authorList>
            <person name="Yamashiro T."/>
            <person name="Shiraishi A."/>
            <person name="Nakayama K."/>
            <person name="Satake H."/>
        </authorList>
    </citation>
    <scope>NUCLEOTIDE SEQUENCE</scope>
</reference>
<keyword evidence="1" id="KW-0472">Membrane</keyword>
<accession>A0ABQ5HAC1</accession>
<keyword evidence="1" id="KW-0812">Transmembrane</keyword>
<keyword evidence="1" id="KW-1133">Transmembrane helix</keyword>
<evidence type="ECO:0000313" key="2">
    <source>
        <dbReference type="EMBL" id="GJT84404.1"/>
    </source>
</evidence>
<organism evidence="2 3">
    <name type="scientific">Tanacetum coccineum</name>
    <dbReference type="NCBI Taxonomy" id="301880"/>
    <lineage>
        <taxon>Eukaryota</taxon>
        <taxon>Viridiplantae</taxon>
        <taxon>Streptophyta</taxon>
        <taxon>Embryophyta</taxon>
        <taxon>Tracheophyta</taxon>
        <taxon>Spermatophyta</taxon>
        <taxon>Magnoliopsida</taxon>
        <taxon>eudicotyledons</taxon>
        <taxon>Gunneridae</taxon>
        <taxon>Pentapetalae</taxon>
        <taxon>asterids</taxon>
        <taxon>campanulids</taxon>
        <taxon>Asterales</taxon>
        <taxon>Asteraceae</taxon>
        <taxon>Asteroideae</taxon>
        <taxon>Anthemideae</taxon>
        <taxon>Anthemidinae</taxon>
        <taxon>Tanacetum</taxon>
    </lineage>
</organism>
<keyword evidence="3" id="KW-1185">Reference proteome</keyword>
<dbReference type="EMBL" id="BQNB010019355">
    <property type="protein sequence ID" value="GJT84404.1"/>
    <property type="molecule type" value="Genomic_DNA"/>
</dbReference>
<comment type="caution">
    <text evidence="2">The sequence shown here is derived from an EMBL/GenBank/DDBJ whole genome shotgun (WGS) entry which is preliminary data.</text>
</comment>
<dbReference type="Proteomes" id="UP001151760">
    <property type="component" value="Unassembled WGS sequence"/>
</dbReference>
<name>A0ABQ5HAC1_9ASTR</name>
<evidence type="ECO:0000313" key="3">
    <source>
        <dbReference type="Proteomes" id="UP001151760"/>
    </source>
</evidence>
<evidence type="ECO:0000256" key="1">
    <source>
        <dbReference type="SAM" id="Phobius"/>
    </source>
</evidence>
<protein>
    <submittedName>
        <fullName evidence="2">Uncharacterized protein</fullName>
    </submittedName>
</protein>